<keyword evidence="2" id="KW-0547">Nucleotide-binding</keyword>
<gene>
    <name evidence="4" type="primary">dnaK_2</name>
    <name evidence="4" type="ORF">CD178_02909</name>
</gene>
<dbReference type="Proteomes" id="UP000264120">
    <property type="component" value="Chromosome"/>
</dbReference>
<dbReference type="SUPFAM" id="SSF53067">
    <property type="entry name" value="Actin-like ATPase domain"/>
    <property type="match status" value="2"/>
</dbReference>
<dbReference type="CDD" id="cd10231">
    <property type="entry name" value="ASKHA_NBD_HSP70_YegD-like"/>
    <property type="match status" value="1"/>
</dbReference>
<evidence type="ECO:0000313" key="4">
    <source>
        <dbReference type="EMBL" id="AXY23655.1"/>
    </source>
</evidence>
<dbReference type="PROSITE" id="PS01036">
    <property type="entry name" value="HSP70_3"/>
    <property type="match status" value="1"/>
</dbReference>
<organism evidence="4 5">
    <name type="scientific">Komagataeibacter saccharivorans</name>
    <dbReference type="NCBI Taxonomy" id="265959"/>
    <lineage>
        <taxon>Bacteria</taxon>
        <taxon>Pseudomonadati</taxon>
        <taxon>Pseudomonadota</taxon>
        <taxon>Alphaproteobacteria</taxon>
        <taxon>Acetobacterales</taxon>
        <taxon>Acetobacteraceae</taxon>
        <taxon>Komagataeibacter</taxon>
    </lineage>
</organism>
<evidence type="ECO:0000256" key="1">
    <source>
        <dbReference type="ARBA" id="ARBA00007381"/>
    </source>
</evidence>
<dbReference type="Pfam" id="PF00012">
    <property type="entry name" value="HSP70"/>
    <property type="match status" value="1"/>
</dbReference>
<dbReference type="GO" id="GO:0005524">
    <property type="term" value="F:ATP binding"/>
    <property type="evidence" value="ECO:0007669"/>
    <property type="project" value="UniProtKB-KW"/>
</dbReference>
<keyword evidence="5" id="KW-1185">Reference proteome</keyword>
<dbReference type="Gene3D" id="3.90.640.10">
    <property type="entry name" value="Actin, Chain A, domain 4"/>
    <property type="match status" value="2"/>
</dbReference>
<dbReference type="InterPro" id="IPR018181">
    <property type="entry name" value="Heat_shock_70_CS"/>
</dbReference>
<dbReference type="RefSeq" id="WP_118963454.1">
    <property type="nucleotide sequence ID" value="NZ_CP023036.1"/>
</dbReference>
<keyword evidence="3" id="KW-0067">ATP-binding</keyword>
<proteinExistence type="inferred from homology"/>
<dbReference type="Gene3D" id="3.30.420.40">
    <property type="match status" value="3"/>
</dbReference>
<dbReference type="GO" id="GO:0140662">
    <property type="term" value="F:ATP-dependent protein folding chaperone"/>
    <property type="evidence" value="ECO:0007669"/>
    <property type="project" value="InterPro"/>
</dbReference>
<dbReference type="AlphaFoldDB" id="A0A347WFL2"/>
<reference evidence="4 5" key="1">
    <citation type="submission" date="2017-08" db="EMBL/GenBank/DDBJ databases">
        <title>Complete genome sequence of Gluconacetobacter saccharivorans CV1 isolated from Fermented Vinegar.</title>
        <authorList>
            <person name="Kim S.-Y."/>
        </authorList>
    </citation>
    <scope>NUCLEOTIDE SEQUENCE [LARGE SCALE GENOMIC DNA]</scope>
    <source>
        <strain evidence="4 5">CV1</strain>
    </source>
</reference>
<name>A0A347WFL2_9PROT</name>
<dbReference type="PANTHER" id="PTHR19375">
    <property type="entry name" value="HEAT SHOCK PROTEIN 70KDA"/>
    <property type="match status" value="1"/>
</dbReference>
<evidence type="ECO:0000256" key="2">
    <source>
        <dbReference type="ARBA" id="ARBA00022741"/>
    </source>
</evidence>
<evidence type="ECO:0000256" key="3">
    <source>
        <dbReference type="ARBA" id="ARBA00022840"/>
    </source>
</evidence>
<comment type="similarity">
    <text evidence="1">Belongs to the heat shock protein 70 family.</text>
</comment>
<dbReference type="KEGG" id="ksc:CD178_02909"/>
<dbReference type="InterPro" id="IPR042054">
    <property type="entry name" value="YegD-like"/>
</dbReference>
<evidence type="ECO:0000313" key="5">
    <source>
        <dbReference type="Proteomes" id="UP000264120"/>
    </source>
</evidence>
<dbReference type="InterPro" id="IPR013126">
    <property type="entry name" value="Hsp_70_fam"/>
</dbReference>
<dbReference type="InterPro" id="IPR043129">
    <property type="entry name" value="ATPase_NBD"/>
</dbReference>
<dbReference type="OrthoDB" id="9807934at2"/>
<protein>
    <submittedName>
        <fullName evidence="4">Chaperone protein DnaK</fullName>
    </submittedName>
</protein>
<sequence>MSSITSSRNVRLGIDFGTTNTVVVLLDADGQPQPTRFTFPHHPPDETCRTLLCLWQEEARPGQPALHEAIGPAAIDAYLEDPAESRLIMSMKSYLAQASFRQTRLLGRIMTLEMMIARFLTCLMRTIQVDPAHVTATVGRPVQFAGEIADNDFGEQRLRDSFRAAGFQHVNIALEPEAAGWRFAQRLTEPATVLVADFGGGTSDFSILRFDPDAPHRAIPLGYAGVGIAGDQFDYRIIDRVIAPELGRSTTYRVMGGQPLPVPAEWYASLGHWHRLALMRTPQTLRNIADVARTAAEPEKLHALMNLIEDQQGQALYRAVGAAKRELSMADRTTLTYDHRDIHISRNITRAEFESWIAPDLIRFDNAVETALERASLPATAIDRVFLTGGTSFVPAVRDLFIRRFGRERVDMGGEFVSVAEGLALMNAA</sequence>
<accession>A0A347WFL2</accession>
<dbReference type="EMBL" id="CP023036">
    <property type="protein sequence ID" value="AXY23655.1"/>
    <property type="molecule type" value="Genomic_DNA"/>
</dbReference>